<keyword evidence="3" id="KW-1185">Reference proteome</keyword>
<name>A0AAD3REN1_LATJO</name>
<comment type="caution">
    <text evidence="2">The sequence shown here is derived from an EMBL/GenBank/DDBJ whole genome shotgun (WGS) entry which is preliminary data.</text>
</comment>
<dbReference type="Proteomes" id="UP001279410">
    <property type="component" value="Unassembled WGS sequence"/>
</dbReference>
<reference evidence="2" key="1">
    <citation type="submission" date="2022-08" db="EMBL/GenBank/DDBJ databases">
        <title>Genome sequencing of akame (Lates japonicus).</title>
        <authorList>
            <person name="Hashiguchi Y."/>
            <person name="Takahashi H."/>
        </authorList>
    </citation>
    <scope>NUCLEOTIDE SEQUENCE</scope>
    <source>
        <strain evidence="2">Kochi</strain>
    </source>
</reference>
<protein>
    <submittedName>
        <fullName evidence="2">Integral membrane protein 2C-like isoform X5</fullName>
    </submittedName>
</protein>
<evidence type="ECO:0000313" key="2">
    <source>
        <dbReference type="EMBL" id="GLD65671.1"/>
    </source>
</evidence>
<organism evidence="2 3">
    <name type="scientific">Lates japonicus</name>
    <name type="common">Japanese lates</name>
    <dbReference type="NCBI Taxonomy" id="270547"/>
    <lineage>
        <taxon>Eukaryota</taxon>
        <taxon>Metazoa</taxon>
        <taxon>Chordata</taxon>
        <taxon>Craniata</taxon>
        <taxon>Vertebrata</taxon>
        <taxon>Euteleostomi</taxon>
        <taxon>Actinopterygii</taxon>
        <taxon>Neopterygii</taxon>
        <taxon>Teleostei</taxon>
        <taxon>Neoteleostei</taxon>
        <taxon>Acanthomorphata</taxon>
        <taxon>Carangaria</taxon>
        <taxon>Carangaria incertae sedis</taxon>
        <taxon>Centropomidae</taxon>
        <taxon>Lates</taxon>
    </lineage>
</organism>
<dbReference type="AlphaFoldDB" id="A0AAD3REN1"/>
<dbReference type="EMBL" id="BRZM01000082">
    <property type="protein sequence ID" value="GLD65671.1"/>
    <property type="molecule type" value="Genomic_DNA"/>
</dbReference>
<accession>A0AAD3REN1</accession>
<evidence type="ECO:0000313" key="3">
    <source>
        <dbReference type="Proteomes" id="UP001279410"/>
    </source>
</evidence>
<feature type="compositionally biased region" description="Polar residues" evidence="1">
    <location>
        <begin position="1"/>
        <end position="10"/>
    </location>
</feature>
<gene>
    <name evidence="2" type="ORF">AKAME5_001712100</name>
</gene>
<evidence type="ECO:0000256" key="1">
    <source>
        <dbReference type="SAM" id="MobiDB-lite"/>
    </source>
</evidence>
<feature type="region of interest" description="Disordered" evidence="1">
    <location>
        <begin position="1"/>
        <end position="22"/>
    </location>
</feature>
<proteinExistence type="predicted"/>
<feature type="compositionally biased region" description="Basic and acidic residues" evidence="1">
    <location>
        <begin position="13"/>
        <end position="22"/>
    </location>
</feature>
<sequence>MVKISFQSVAGQKVEKESDGDKTEILIPHPMKTCSLPRVLCEDSICAPLRGAGAGGKSVGICGRQLRKISVPVPHFGGSSFLDIIRDFHRVRTQLSLYLSH</sequence>